<keyword evidence="2" id="KW-1185">Reference proteome</keyword>
<evidence type="ECO:0000313" key="1">
    <source>
        <dbReference type="EMBL" id="KIK52545.1"/>
    </source>
</evidence>
<protein>
    <submittedName>
        <fullName evidence="1">Uncharacterized protein</fullName>
    </submittedName>
</protein>
<evidence type="ECO:0000313" key="2">
    <source>
        <dbReference type="Proteomes" id="UP000053593"/>
    </source>
</evidence>
<dbReference type="PANTHER" id="PTHR35871">
    <property type="entry name" value="EXPRESSED PROTEIN"/>
    <property type="match status" value="1"/>
</dbReference>
<dbReference type="Proteomes" id="UP000053593">
    <property type="component" value="Unassembled WGS sequence"/>
</dbReference>
<proteinExistence type="predicted"/>
<reference evidence="1 2" key="1">
    <citation type="submission" date="2014-04" db="EMBL/GenBank/DDBJ databases">
        <title>Evolutionary Origins and Diversification of the Mycorrhizal Mutualists.</title>
        <authorList>
            <consortium name="DOE Joint Genome Institute"/>
            <consortium name="Mycorrhizal Genomics Consortium"/>
            <person name="Kohler A."/>
            <person name="Kuo A."/>
            <person name="Nagy L.G."/>
            <person name="Floudas D."/>
            <person name="Copeland A."/>
            <person name="Barry K.W."/>
            <person name="Cichocki N."/>
            <person name="Veneault-Fourrey C."/>
            <person name="LaButti K."/>
            <person name="Lindquist E.A."/>
            <person name="Lipzen A."/>
            <person name="Lundell T."/>
            <person name="Morin E."/>
            <person name="Murat C."/>
            <person name="Riley R."/>
            <person name="Ohm R."/>
            <person name="Sun H."/>
            <person name="Tunlid A."/>
            <person name="Henrissat B."/>
            <person name="Grigoriev I.V."/>
            <person name="Hibbett D.S."/>
            <person name="Martin F."/>
        </authorList>
    </citation>
    <scope>NUCLEOTIDE SEQUENCE [LARGE SCALE GENOMIC DNA]</scope>
    <source>
        <strain evidence="1 2">FD-317 M1</strain>
    </source>
</reference>
<dbReference type="EMBL" id="KN834841">
    <property type="protein sequence ID" value="KIK52545.1"/>
    <property type="molecule type" value="Genomic_DNA"/>
</dbReference>
<sequence length="67" mass="7934">MRYQIRSFEARRIIYPGSNYDPWWDIKQLISQVKDAIQIFNVKYPNDIAVFVFDCSSAHESFAEDSL</sequence>
<organism evidence="1 2">
    <name type="scientific">Collybiopsis luxurians FD-317 M1</name>
    <dbReference type="NCBI Taxonomy" id="944289"/>
    <lineage>
        <taxon>Eukaryota</taxon>
        <taxon>Fungi</taxon>
        <taxon>Dikarya</taxon>
        <taxon>Basidiomycota</taxon>
        <taxon>Agaricomycotina</taxon>
        <taxon>Agaricomycetes</taxon>
        <taxon>Agaricomycetidae</taxon>
        <taxon>Agaricales</taxon>
        <taxon>Marasmiineae</taxon>
        <taxon>Omphalotaceae</taxon>
        <taxon>Collybiopsis</taxon>
        <taxon>Collybiopsis luxurians</taxon>
    </lineage>
</organism>
<dbReference type="OrthoDB" id="6511194at2759"/>
<dbReference type="AlphaFoldDB" id="A0A0D0AQG3"/>
<dbReference type="HOGENOM" id="CLU_2812639_0_0_1"/>
<gene>
    <name evidence="1" type="ORF">GYMLUDRAFT_179992</name>
</gene>
<name>A0A0D0AQG3_9AGAR</name>
<dbReference type="PANTHER" id="PTHR35871:SF1">
    <property type="entry name" value="CXC1-LIKE CYSTEINE CLUSTER ASSOCIATED WITH KDZ TRANSPOSASES DOMAIN-CONTAINING PROTEIN"/>
    <property type="match status" value="1"/>
</dbReference>
<accession>A0A0D0AQG3</accession>